<name>A0A2C6KUN7_9APIC</name>
<dbReference type="InterPro" id="IPR009028">
    <property type="entry name" value="Coatomer/calthrin_app_sub_C"/>
</dbReference>
<proteinExistence type="inferred from homology"/>
<dbReference type="GO" id="GO:0005793">
    <property type="term" value="C:endoplasmic reticulum-Golgi intermediate compartment"/>
    <property type="evidence" value="ECO:0007669"/>
    <property type="project" value="TreeGrafter"/>
</dbReference>
<dbReference type="Gene3D" id="2.60.40.1480">
    <property type="entry name" value="Coatomer, gamma subunit, appendage domain"/>
    <property type="match status" value="1"/>
</dbReference>
<dbReference type="InterPro" id="IPR013040">
    <property type="entry name" value="Coatomer_gsu_app_Ig-like_dom"/>
</dbReference>
<dbReference type="GO" id="GO:0009306">
    <property type="term" value="P:protein secretion"/>
    <property type="evidence" value="ECO:0007669"/>
    <property type="project" value="TreeGrafter"/>
</dbReference>
<dbReference type="GO" id="GO:0005783">
    <property type="term" value="C:endoplasmic reticulum"/>
    <property type="evidence" value="ECO:0007669"/>
    <property type="project" value="TreeGrafter"/>
</dbReference>
<keyword evidence="6" id="KW-0677">Repeat</keyword>
<dbReference type="GO" id="GO:0030126">
    <property type="term" value="C:COPI vesicle coat"/>
    <property type="evidence" value="ECO:0007669"/>
    <property type="project" value="InterPro"/>
</dbReference>
<keyword evidence="4" id="KW-0813">Transport</keyword>
<dbReference type="SUPFAM" id="SSF48371">
    <property type="entry name" value="ARM repeat"/>
    <property type="match status" value="1"/>
</dbReference>
<feature type="domain" description="Clathrin/coatomer adaptor adaptin-like N-terminal" evidence="13">
    <location>
        <begin position="50"/>
        <end position="635"/>
    </location>
</feature>
<dbReference type="GO" id="GO:0006886">
    <property type="term" value="P:intracellular protein transport"/>
    <property type="evidence" value="ECO:0007669"/>
    <property type="project" value="InterPro"/>
</dbReference>
<dbReference type="GO" id="GO:0006891">
    <property type="term" value="P:intra-Golgi vesicle-mediated transport"/>
    <property type="evidence" value="ECO:0007669"/>
    <property type="project" value="TreeGrafter"/>
</dbReference>
<dbReference type="Gene3D" id="3.30.310.10">
    <property type="entry name" value="TATA-Binding Protein"/>
    <property type="match status" value="1"/>
</dbReference>
<dbReference type="GO" id="GO:0008652">
    <property type="term" value="P:amino acid biosynthetic process"/>
    <property type="evidence" value="ECO:0007669"/>
    <property type="project" value="InterPro"/>
</dbReference>
<keyword evidence="10" id="KW-0472">Membrane</keyword>
<feature type="region of interest" description="Disordered" evidence="12">
    <location>
        <begin position="349"/>
        <end position="375"/>
    </location>
</feature>
<evidence type="ECO:0000259" key="14">
    <source>
        <dbReference type="Pfam" id="PF08752"/>
    </source>
</evidence>
<accession>A0A2C6KUN7</accession>
<keyword evidence="17" id="KW-1185">Reference proteome</keyword>
<evidence type="ECO:0000256" key="3">
    <source>
        <dbReference type="ARBA" id="ARBA00010720"/>
    </source>
</evidence>
<dbReference type="InterPro" id="IPR037067">
    <property type="entry name" value="Coatomer_gsu_app_sf"/>
</dbReference>
<evidence type="ECO:0000256" key="10">
    <source>
        <dbReference type="ARBA" id="ARBA00023136"/>
    </source>
</evidence>
<gene>
    <name evidence="16" type="ORF">CSUI_006274</name>
</gene>
<feature type="region of interest" description="Disordered" evidence="12">
    <location>
        <begin position="762"/>
        <end position="845"/>
    </location>
</feature>
<keyword evidence="9" id="KW-0333">Golgi apparatus</keyword>
<dbReference type="GeneID" id="94429649"/>
<comment type="caution">
    <text evidence="16">The sequence shown here is derived from an EMBL/GenBank/DDBJ whole genome shotgun (WGS) entry which is preliminary data.</text>
</comment>
<feature type="compositionally biased region" description="Gly residues" evidence="12">
    <location>
        <begin position="813"/>
        <end position="823"/>
    </location>
</feature>
<dbReference type="InterPro" id="IPR012295">
    <property type="entry name" value="TBP_dom_sf"/>
</dbReference>
<organism evidence="16 17">
    <name type="scientific">Cystoisospora suis</name>
    <dbReference type="NCBI Taxonomy" id="483139"/>
    <lineage>
        <taxon>Eukaryota</taxon>
        <taxon>Sar</taxon>
        <taxon>Alveolata</taxon>
        <taxon>Apicomplexa</taxon>
        <taxon>Conoidasida</taxon>
        <taxon>Coccidia</taxon>
        <taxon>Eucoccidiorida</taxon>
        <taxon>Eimeriorina</taxon>
        <taxon>Sarcocystidae</taxon>
        <taxon>Cystoisospora</taxon>
    </lineage>
</organism>
<dbReference type="InterPro" id="IPR011989">
    <property type="entry name" value="ARM-like"/>
</dbReference>
<dbReference type="SUPFAM" id="SSF55711">
    <property type="entry name" value="Subdomain of clathrin and coatomer appendage domain"/>
    <property type="match status" value="1"/>
</dbReference>
<evidence type="ECO:0000313" key="16">
    <source>
        <dbReference type="EMBL" id="PHJ19894.1"/>
    </source>
</evidence>
<feature type="domain" description="Coatomer subunit gamma C-terminal" evidence="15">
    <location>
        <begin position="1029"/>
        <end position="1108"/>
    </location>
</feature>
<dbReference type="SUPFAM" id="SSF49348">
    <property type="entry name" value="Clathrin adaptor appendage domain"/>
    <property type="match status" value="1"/>
</dbReference>
<evidence type="ECO:0000256" key="5">
    <source>
        <dbReference type="ARBA" id="ARBA00022490"/>
    </source>
</evidence>
<dbReference type="Pfam" id="PF16381">
    <property type="entry name" value="Coatomer_g_Cpla"/>
    <property type="match status" value="1"/>
</dbReference>
<protein>
    <submittedName>
        <fullName evidence="16">Coatomer gamma 2-subunit protein</fullName>
    </submittedName>
</protein>
<comment type="subcellular location">
    <subcellularLocation>
        <location evidence="2">Cytoplasmic vesicle</location>
        <location evidence="2">COPI-coated vesicle membrane</location>
        <topology evidence="2">Peripheral membrane protein</topology>
        <orientation evidence="2">Cytoplasmic side</orientation>
    </subcellularLocation>
    <subcellularLocation>
        <location evidence="1">Golgi apparatus membrane</location>
        <topology evidence="1">Peripheral membrane protein</topology>
        <orientation evidence="1">Cytoplasmic side</orientation>
    </subcellularLocation>
</comment>
<dbReference type="Proteomes" id="UP000221165">
    <property type="component" value="Unassembled WGS sequence"/>
</dbReference>
<evidence type="ECO:0000256" key="11">
    <source>
        <dbReference type="ARBA" id="ARBA00023329"/>
    </source>
</evidence>
<dbReference type="GO" id="GO:0004072">
    <property type="term" value="F:aspartate kinase activity"/>
    <property type="evidence" value="ECO:0007669"/>
    <property type="project" value="InterPro"/>
</dbReference>
<evidence type="ECO:0000256" key="6">
    <source>
        <dbReference type="ARBA" id="ARBA00022737"/>
    </source>
</evidence>
<reference evidence="16 17" key="1">
    <citation type="journal article" date="2017" name="Int. J. Parasitol.">
        <title>The genome of the protozoan parasite Cystoisospora suis and a reverse vaccinology approach to identify vaccine candidates.</title>
        <authorList>
            <person name="Palmieri N."/>
            <person name="Shrestha A."/>
            <person name="Ruttkowski B."/>
            <person name="Beck T."/>
            <person name="Vogl C."/>
            <person name="Tomley F."/>
            <person name="Blake D.P."/>
            <person name="Joachim A."/>
        </authorList>
    </citation>
    <scope>NUCLEOTIDE SEQUENCE [LARGE SCALE GENOMIC DNA]</scope>
    <source>
        <strain evidence="16 17">Wien I</strain>
    </source>
</reference>
<evidence type="ECO:0000256" key="2">
    <source>
        <dbReference type="ARBA" id="ARBA00004347"/>
    </source>
</evidence>
<dbReference type="AlphaFoldDB" id="A0A2C6KUN7"/>
<feature type="compositionally biased region" description="Low complexity" evidence="12">
    <location>
        <begin position="682"/>
        <end position="698"/>
    </location>
</feature>
<evidence type="ECO:0000256" key="4">
    <source>
        <dbReference type="ARBA" id="ARBA00022448"/>
    </source>
</evidence>
<evidence type="ECO:0000256" key="7">
    <source>
        <dbReference type="ARBA" id="ARBA00022892"/>
    </source>
</evidence>
<keyword evidence="7" id="KW-0931">ER-Golgi transport</keyword>
<dbReference type="InterPro" id="IPR032154">
    <property type="entry name" value="Coatomer_g_Cpla"/>
</dbReference>
<feature type="domain" description="Coatomer gamma subunit appendage Ig-like subdomain" evidence="14">
    <location>
        <begin position="864"/>
        <end position="921"/>
    </location>
</feature>
<dbReference type="EMBL" id="MIGC01003135">
    <property type="protein sequence ID" value="PHJ19894.1"/>
    <property type="molecule type" value="Genomic_DNA"/>
</dbReference>
<evidence type="ECO:0000259" key="15">
    <source>
        <dbReference type="Pfam" id="PF16381"/>
    </source>
</evidence>
<dbReference type="InterPro" id="IPR016024">
    <property type="entry name" value="ARM-type_fold"/>
</dbReference>
<keyword evidence="11" id="KW-0968">Cytoplasmic vesicle</keyword>
<evidence type="ECO:0000259" key="13">
    <source>
        <dbReference type="Pfam" id="PF01602"/>
    </source>
</evidence>
<feature type="region of interest" description="Disordered" evidence="12">
    <location>
        <begin position="670"/>
        <end position="698"/>
    </location>
</feature>
<evidence type="ECO:0000313" key="17">
    <source>
        <dbReference type="Proteomes" id="UP000221165"/>
    </source>
</evidence>
<dbReference type="PROSITE" id="PS00324">
    <property type="entry name" value="ASPARTOKINASE"/>
    <property type="match status" value="1"/>
</dbReference>
<dbReference type="VEuPathDB" id="ToxoDB:CSUI_006274"/>
<evidence type="ECO:0000256" key="8">
    <source>
        <dbReference type="ARBA" id="ARBA00022927"/>
    </source>
</evidence>
<dbReference type="InterPro" id="IPR002553">
    <property type="entry name" value="Clathrin/coatomer_adapt-like_N"/>
</dbReference>
<comment type="similarity">
    <text evidence="3">Belongs to the COPG family.</text>
</comment>
<dbReference type="InterPro" id="IPR018042">
    <property type="entry name" value="Aspartate_kinase_CS"/>
</dbReference>
<keyword evidence="5" id="KW-0963">Cytoplasm</keyword>
<dbReference type="GO" id="GO:0006888">
    <property type="term" value="P:endoplasmic reticulum to Golgi vesicle-mediated transport"/>
    <property type="evidence" value="ECO:0007669"/>
    <property type="project" value="TreeGrafter"/>
</dbReference>
<dbReference type="Gene3D" id="1.25.10.10">
    <property type="entry name" value="Leucine-rich Repeat Variant"/>
    <property type="match status" value="1"/>
</dbReference>
<dbReference type="RefSeq" id="XP_067921586.1">
    <property type="nucleotide sequence ID" value="XM_068066438.1"/>
</dbReference>
<evidence type="ECO:0000256" key="9">
    <source>
        <dbReference type="ARBA" id="ARBA00023034"/>
    </source>
</evidence>
<sequence>MLSASSLRSKLQNLDLSKFGGSSLGSAVGFDSLGGGDNKPLISPYDCDKVKILQEARAFSESPLNSRKCCTIITKILYLLSSQENPLTPSETSTIFFGVTRLFQSQDDRLRRLIYMLLKELSVDTAEAFIVTSSLTKDMTSGSDLHRGNAMRVLSRIIDTAMVSQIERYLKTAIVDRNPFIASSALISGLNLYRTSSPDIVKRWINEIQSCLKLLQNSNTPIAQLHALVLLHQIKSNDPLSLQKSLSELLHAFHDSPIAECQLIRYVRNLLLHGLLGTQSDDMILSSSSAYPYALVGGGGGLLNDAAQHRLFIEYLERCLRHKHEMAMFEAARALCELYSIVLDQQNTGPLSSSSSPPVGGDHHNTSRSSSSSSVLSSSYDISGALTVLQILLSSPKPVVRFAAVHVINRLSQNRRLCVILSRCNNDLEPLLTDPNSSISTLALTTLLKTGHESNVERLTKQISSFSNDLLSDHFKLDIVRAILQLCLLYPNKYVTLMGYLSSNLREEGCLELKTETVNALITLTKQIPMAQETGLLQLCEFIEDCEFPSLCTLVLGFLGERVPHTTTPSKYIRFIYNRLILENAIVRVAGVDALVKIALHCPNLRSDILVLLESCLYDNDDEVRDRTQLYYSSLLQSLSSSSGEQQIMSSLTNGKNEKDRDLLQDLHEGGKRTHHHHHDSQSPPSSSSSTLSPLSSITTATTSEMISPPLSDLLDSTPPYALDPLCTVLEARVSQGVTDLSDIPTLLPSEEKYQEELAAKNQATTMTMGTTTTPRGSTAPSSSLDPRGFSSSSSGRGDSAMPTSSRDQLHGHQGGRIAGGGDALSRTGDGGERSSTSLSDESKTLHLQHRLHEILMPLISPEVLGSLLVSTKGSMLTEKESEYTVEVIKHIFTQFLVLEFRVKNTVEGQVLDNVHVRITPPLISPQMGKTGRSATTGGASLPATTSPWTVIGSLPVNTLEFNQTFPCFVLLKRNCLSVGGDGGERGFDELQTGSLQAVLSFVLKEAGDDIGYEDQYPIEPVVISIGNYIAPKMLRQGEFKVLWDSLEPSRGGFEVVGKFSLSFKSLESAVCGLINTLNLAPCDRSELIEPTLTTQTVLLSGTFYMGEEGQEGEASLGEKKNKTSSPHGYGIVARGVLFMSPDHGCLLKLVVRSELPQVCEAILQAFE</sequence>
<evidence type="ECO:0000256" key="1">
    <source>
        <dbReference type="ARBA" id="ARBA00004255"/>
    </source>
</evidence>
<dbReference type="Pfam" id="PF01602">
    <property type="entry name" value="Adaptin_N"/>
    <property type="match status" value="1"/>
</dbReference>
<dbReference type="OrthoDB" id="6537869at2759"/>
<evidence type="ECO:0000256" key="12">
    <source>
        <dbReference type="SAM" id="MobiDB-lite"/>
    </source>
</evidence>
<dbReference type="InterPro" id="IPR017106">
    <property type="entry name" value="Coatomer_gsu"/>
</dbReference>
<dbReference type="GO" id="GO:0000139">
    <property type="term" value="C:Golgi membrane"/>
    <property type="evidence" value="ECO:0007669"/>
    <property type="project" value="UniProtKB-SubCell"/>
</dbReference>
<dbReference type="PANTHER" id="PTHR10261">
    <property type="entry name" value="COATOMER SUBUNIT GAMMA"/>
    <property type="match status" value="1"/>
</dbReference>
<dbReference type="InterPro" id="IPR013041">
    <property type="entry name" value="Clathrin_app_Ig-like_sf"/>
</dbReference>
<dbReference type="GO" id="GO:0005198">
    <property type="term" value="F:structural molecule activity"/>
    <property type="evidence" value="ECO:0007669"/>
    <property type="project" value="InterPro"/>
</dbReference>
<feature type="compositionally biased region" description="Low complexity" evidence="12">
    <location>
        <begin position="764"/>
        <end position="800"/>
    </location>
</feature>
<dbReference type="PANTHER" id="PTHR10261:SF0">
    <property type="entry name" value="COATOMER SUBUNIT GAMMA-2"/>
    <property type="match status" value="1"/>
</dbReference>
<dbReference type="Pfam" id="PF08752">
    <property type="entry name" value="COP-gamma_platf"/>
    <property type="match status" value="1"/>
</dbReference>
<keyword evidence="8" id="KW-0653">Protein transport</keyword>